<keyword evidence="2" id="KW-0560">Oxidoreductase</keyword>
<dbReference type="GO" id="GO:0016491">
    <property type="term" value="F:oxidoreductase activity"/>
    <property type="evidence" value="ECO:0007669"/>
    <property type="project" value="UniProtKB-KW"/>
</dbReference>
<dbReference type="PANTHER" id="PTHR24321">
    <property type="entry name" value="DEHYDROGENASES, SHORT CHAIN"/>
    <property type="match status" value="1"/>
</dbReference>
<accession>A0A5J6FKL7</accession>
<sequence>MKFQDQTVFVTGAASGMGLATARAFAREGAVVYGADISAEALDREFAAVPGARSVPLDIADSTAVRAAFARVEEERGTLDALVNAAGVNAPSQDALERLNEQNRLGFEAMKEGRRHHPEFLEDISDEEFDRTLRINLHGTFYTMRSAAPLLKKAGGGTITNFSSAAALQAVTMPAYYPASKAAVLGLTREAAAELAPFGIRVNALAPGAVDTPLFRQSDEEFIGFLLSLQPIQRAATPEEVAETVLFLSSEAGSYYTGQTLSPSGGLVML</sequence>
<dbReference type="InterPro" id="IPR036291">
    <property type="entry name" value="NAD(P)-bd_dom_sf"/>
</dbReference>
<reference evidence="4 5" key="1">
    <citation type="submission" date="2017-09" db="EMBL/GenBank/DDBJ databases">
        <authorList>
            <person name="Lee N."/>
            <person name="Cho B.-K."/>
        </authorList>
    </citation>
    <scope>NUCLEOTIDE SEQUENCE [LARGE SCALE GENOMIC DNA]</scope>
    <source>
        <strain evidence="4 5">ATCC 12769</strain>
    </source>
</reference>
<comment type="similarity">
    <text evidence="1 3">Belongs to the short-chain dehydrogenases/reductases (SDR) family.</text>
</comment>
<organism evidence="4 5">
    <name type="scientific">Streptomyces nitrosporeus</name>
    <dbReference type="NCBI Taxonomy" id="28894"/>
    <lineage>
        <taxon>Bacteria</taxon>
        <taxon>Bacillati</taxon>
        <taxon>Actinomycetota</taxon>
        <taxon>Actinomycetes</taxon>
        <taxon>Kitasatosporales</taxon>
        <taxon>Streptomycetaceae</taxon>
        <taxon>Streptomyces</taxon>
    </lineage>
</organism>
<evidence type="ECO:0000313" key="4">
    <source>
        <dbReference type="EMBL" id="QEU75535.1"/>
    </source>
</evidence>
<evidence type="ECO:0000256" key="2">
    <source>
        <dbReference type="ARBA" id="ARBA00023002"/>
    </source>
</evidence>
<dbReference type="Proteomes" id="UP000326178">
    <property type="component" value="Chromosome"/>
</dbReference>
<proteinExistence type="inferred from homology"/>
<dbReference type="KEGG" id="snk:CP967_29325"/>
<dbReference type="PRINTS" id="PR00080">
    <property type="entry name" value="SDRFAMILY"/>
</dbReference>
<dbReference type="PRINTS" id="PR00081">
    <property type="entry name" value="GDHRDH"/>
</dbReference>
<dbReference type="OrthoDB" id="3542748at2"/>
<evidence type="ECO:0000256" key="1">
    <source>
        <dbReference type="ARBA" id="ARBA00006484"/>
    </source>
</evidence>
<dbReference type="FunFam" id="3.40.50.720:FF:000173">
    <property type="entry name" value="3-oxoacyl-[acyl-carrier protein] reductase"/>
    <property type="match status" value="1"/>
</dbReference>
<dbReference type="InterPro" id="IPR002347">
    <property type="entry name" value="SDR_fam"/>
</dbReference>
<protein>
    <submittedName>
        <fullName evidence="4">SDR family oxidoreductase</fullName>
    </submittedName>
</protein>
<dbReference type="SUPFAM" id="SSF51735">
    <property type="entry name" value="NAD(P)-binding Rossmann-fold domains"/>
    <property type="match status" value="1"/>
</dbReference>
<evidence type="ECO:0000256" key="3">
    <source>
        <dbReference type="RuleBase" id="RU000363"/>
    </source>
</evidence>
<keyword evidence="5" id="KW-1185">Reference proteome</keyword>
<evidence type="ECO:0000313" key="5">
    <source>
        <dbReference type="Proteomes" id="UP000326178"/>
    </source>
</evidence>
<dbReference type="Pfam" id="PF00106">
    <property type="entry name" value="adh_short"/>
    <property type="match status" value="1"/>
</dbReference>
<name>A0A5J6FKL7_9ACTN</name>
<dbReference type="AlphaFoldDB" id="A0A5J6FKL7"/>
<gene>
    <name evidence="4" type="ORF">CP967_29325</name>
</gene>
<dbReference type="CDD" id="cd05233">
    <property type="entry name" value="SDR_c"/>
    <property type="match status" value="1"/>
</dbReference>
<dbReference type="RefSeq" id="WP_150490843.1">
    <property type="nucleotide sequence ID" value="NZ_BMUV01000031.1"/>
</dbReference>
<dbReference type="EMBL" id="CP023702">
    <property type="protein sequence ID" value="QEU75535.1"/>
    <property type="molecule type" value="Genomic_DNA"/>
</dbReference>
<dbReference type="PANTHER" id="PTHR24321:SF15">
    <property type="entry name" value="OXIDOREDUCTASE UCPA"/>
    <property type="match status" value="1"/>
</dbReference>
<dbReference type="Gene3D" id="3.40.50.720">
    <property type="entry name" value="NAD(P)-binding Rossmann-like Domain"/>
    <property type="match status" value="1"/>
</dbReference>